<feature type="transmembrane region" description="Helical" evidence="6">
    <location>
        <begin position="185"/>
        <end position="204"/>
    </location>
</feature>
<dbReference type="Proteomes" id="UP000531594">
    <property type="component" value="Unassembled WGS sequence"/>
</dbReference>
<sequence length="300" mass="34705">MTLDVFGFRALWSPYFFIAVVLFTISYFVLTIKYRYLFKESKPLTFSQGMLFISAMILLYVIKGSPLDLMGHIMFYAHMIQMAFLYLLIPPILIVAIPAWVWQKIWSVRFLKGLFTFFTKPLLALILFNGMFSLYHMPLIFDLVKTDMWLHAAYTSVLFLFSLFMWWPLLNKIEKLQTLSGLKKVAYIFASGVLLTPACALIIFNDQPMYAAYSDPEAWMEAMQLCVPAGTLANLNINGPEMFASMSLLHDQQLGGVLMKIIQEVIYGAMLARVFYEWYRSDQKEAEEQQVSHLDPYSIK</sequence>
<dbReference type="InterPro" id="IPR019108">
    <property type="entry name" value="Caa3_assmbl_CtaG-rel"/>
</dbReference>
<feature type="transmembrane region" description="Helical" evidence="6">
    <location>
        <begin position="44"/>
        <end position="62"/>
    </location>
</feature>
<evidence type="ECO:0000256" key="5">
    <source>
        <dbReference type="ARBA" id="ARBA00023136"/>
    </source>
</evidence>
<feature type="transmembrane region" description="Helical" evidence="6">
    <location>
        <begin position="82"/>
        <end position="102"/>
    </location>
</feature>
<proteinExistence type="predicted"/>
<keyword evidence="8" id="KW-1185">Reference proteome</keyword>
<dbReference type="GO" id="GO:0005886">
    <property type="term" value="C:plasma membrane"/>
    <property type="evidence" value="ECO:0007669"/>
    <property type="project" value="UniProtKB-SubCell"/>
</dbReference>
<reference evidence="7 8" key="1">
    <citation type="submission" date="2020-08" db="EMBL/GenBank/DDBJ databases">
        <title>Genomic Encyclopedia of Type Strains, Phase IV (KMG-IV): sequencing the most valuable type-strain genomes for metagenomic binning, comparative biology and taxonomic classification.</title>
        <authorList>
            <person name="Goeker M."/>
        </authorList>
    </citation>
    <scope>NUCLEOTIDE SEQUENCE [LARGE SCALE GENOMIC DNA]</scope>
    <source>
        <strain evidence="7 8">DSM 5391</strain>
    </source>
</reference>
<keyword evidence="5 6" id="KW-0472">Membrane</keyword>
<evidence type="ECO:0000313" key="8">
    <source>
        <dbReference type="Proteomes" id="UP000531594"/>
    </source>
</evidence>
<feature type="transmembrane region" description="Helical" evidence="6">
    <location>
        <begin position="148"/>
        <end position="169"/>
    </location>
</feature>
<dbReference type="AlphaFoldDB" id="A0A7X0LUM1"/>
<evidence type="ECO:0000256" key="3">
    <source>
        <dbReference type="ARBA" id="ARBA00022692"/>
    </source>
</evidence>
<evidence type="ECO:0000256" key="4">
    <source>
        <dbReference type="ARBA" id="ARBA00022989"/>
    </source>
</evidence>
<feature type="transmembrane region" description="Helical" evidence="6">
    <location>
        <begin position="12"/>
        <end position="32"/>
    </location>
</feature>
<evidence type="ECO:0000256" key="2">
    <source>
        <dbReference type="ARBA" id="ARBA00022475"/>
    </source>
</evidence>
<gene>
    <name evidence="7" type="ORF">HNR53_000300</name>
</gene>
<name>A0A7X0LUM1_9BACI</name>
<accession>A0A7X0LUM1</accession>
<keyword evidence="4 6" id="KW-1133">Transmembrane helix</keyword>
<feature type="transmembrane region" description="Helical" evidence="6">
    <location>
        <begin position="114"/>
        <end position="136"/>
    </location>
</feature>
<keyword evidence="2" id="KW-1003">Cell membrane</keyword>
<evidence type="ECO:0000256" key="1">
    <source>
        <dbReference type="ARBA" id="ARBA00004651"/>
    </source>
</evidence>
<comment type="caution">
    <text evidence="7">The sequence shown here is derived from an EMBL/GenBank/DDBJ whole genome shotgun (WGS) entry which is preliminary data.</text>
</comment>
<dbReference type="NCBIfam" id="TIGR02737">
    <property type="entry name" value="caa3_CtaG"/>
    <property type="match status" value="1"/>
</dbReference>
<protein>
    <submittedName>
        <fullName evidence="7">Putative membrane protein</fullName>
    </submittedName>
</protein>
<evidence type="ECO:0000313" key="7">
    <source>
        <dbReference type="EMBL" id="MBB6443712.1"/>
    </source>
</evidence>
<dbReference type="Pfam" id="PF09678">
    <property type="entry name" value="Caa3_CtaG"/>
    <property type="match status" value="1"/>
</dbReference>
<evidence type="ECO:0000256" key="6">
    <source>
        <dbReference type="SAM" id="Phobius"/>
    </source>
</evidence>
<dbReference type="EMBL" id="JACHGK010000001">
    <property type="protein sequence ID" value="MBB6443712.1"/>
    <property type="molecule type" value="Genomic_DNA"/>
</dbReference>
<dbReference type="RefSeq" id="WP_184521905.1">
    <property type="nucleotide sequence ID" value="NZ_JACHGK010000001.1"/>
</dbReference>
<dbReference type="InterPro" id="IPR014108">
    <property type="entry name" value="Caa3-assmbl_CtaG"/>
</dbReference>
<organism evidence="7 8">
    <name type="scientific">Bacillus benzoevorans</name>
    <dbReference type="NCBI Taxonomy" id="1456"/>
    <lineage>
        <taxon>Bacteria</taxon>
        <taxon>Bacillati</taxon>
        <taxon>Bacillota</taxon>
        <taxon>Bacilli</taxon>
        <taxon>Bacillales</taxon>
        <taxon>Bacillaceae</taxon>
        <taxon>Bacillus</taxon>
    </lineage>
</organism>
<comment type="subcellular location">
    <subcellularLocation>
        <location evidence="1">Cell membrane</location>
        <topology evidence="1">Multi-pass membrane protein</topology>
    </subcellularLocation>
</comment>
<keyword evidence="3 6" id="KW-0812">Transmembrane</keyword>